<dbReference type="OrthoDB" id="227596at2"/>
<keyword evidence="12" id="KW-1185">Reference proteome</keyword>
<dbReference type="EMBL" id="PGFF01000001">
    <property type="protein sequence ID" value="PJJ73330.1"/>
    <property type="molecule type" value="Genomic_DNA"/>
</dbReference>
<evidence type="ECO:0000256" key="1">
    <source>
        <dbReference type="ARBA" id="ARBA00000085"/>
    </source>
</evidence>
<organism evidence="11 12">
    <name type="scientific">Diaminobutyricimonas aerilata</name>
    <dbReference type="NCBI Taxonomy" id="1162967"/>
    <lineage>
        <taxon>Bacteria</taxon>
        <taxon>Bacillati</taxon>
        <taxon>Actinomycetota</taxon>
        <taxon>Actinomycetes</taxon>
        <taxon>Micrococcales</taxon>
        <taxon>Microbacteriaceae</taxon>
        <taxon>Diaminobutyricimonas</taxon>
    </lineage>
</organism>
<feature type="transmembrane region" description="Helical" evidence="9">
    <location>
        <begin position="20"/>
        <end position="42"/>
    </location>
</feature>
<dbReference type="Gene3D" id="1.20.5.1930">
    <property type="match status" value="1"/>
</dbReference>
<dbReference type="InterPro" id="IPR050482">
    <property type="entry name" value="Sensor_HK_TwoCompSys"/>
</dbReference>
<feature type="transmembrane region" description="Helical" evidence="9">
    <location>
        <begin position="161"/>
        <end position="181"/>
    </location>
</feature>
<dbReference type="Proteomes" id="UP000228758">
    <property type="component" value="Unassembled WGS sequence"/>
</dbReference>
<dbReference type="AlphaFoldDB" id="A0A2M9CN58"/>
<evidence type="ECO:0000256" key="7">
    <source>
        <dbReference type="ARBA" id="ARBA00022840"/>
    </source>
</evidence>
<evidence type="ECO:0000256" key="5">
    <source>
        <dbReference type="ARBA" id="ARBA00022741"/>
    </source>
</evidence>
<dbReference type="GO" id="GO:0016020">
    <property type="term" value="C:membrane"/>
    <property type="evidence" value="ECO:0007669"/>
    <property type="project" value="InterPro"/>
</dbReference>
<keyword evidence="9" id="KW-1133">Transmembrane helix</keyword>
<keyword evidence="6 11" id="KW-0418">Kinase</keyword>
<keyword evidence="7" id="KW-0067">ATP-binding</keyword>
<dbReference type="GO" id="GO:0005524">
    <property type="term" value="F:ATP binding"/>
    <property type="evidence" value="ECO:0007669"/>
    <property type="project" value="UniProtKB-KW"/>
</dbReference>
<evidence type="ECO:0000256" key="3">
    <source>
        <dbReference type="ARBA" id="ARBA00022553"/>
    </source>
</evidence>
<name>A0A2M9CN58_9MICO</name>
<dbReference type="CDD" id="cd16917">
    <property type="entry name" value="HATPase_UhpB-NarQ-NarX-like"/>
    <property type="match status" value="1"/>
</dbReference>
<evidence type="ECO:0000313" key="12">
    <source>
        <dbReference type="Proteomes" id="UP000228758"/>
    </source>
</evidence>
<dbReference type="InterPro" id="IPR011712">
    <property type="entry name" value="Sig_transdc_His_kin_sub3_dim/P"/>
</dbReference>
<dbReference type="Pfam" id="PF07730">
    <property type="entry name" value="HisKA_3"/>
    <property type="match status" value="1"/>
</dbReference>
<protein>
    <recommendedName>
        <fullName evidence="2">histidine kinase</fullName>
        <ecNumber evidence="2">2.7.13.3</ecNumber>
    </recommendedName>
</protein>
<dbReference type="PANTHER" id="PTHR24421:SF10">
    <property type="entry name" value="NITRATE_NITRITE SENSOR PROTEIN NARQ"/>
    <property type="match status" value="1"/>
</dbReference>
<gene>
    <name evidence="11" type="ORF">CLV46_2916</name>
</gene>
<keyword evidence="4" id="KW-0808">Transferase</keyword>
<dbReference type="GO" id="GO:0000155">
    <property type="term" value="F:phosphorelay sensor kinase activity"/>
    <property type="evidence" value="ECO:0007669"/>
    <property type="project" value="InterPro"/>
</dbReference>
<feature type="domain" description="Signal transduction histidine kinase subgroup 3 dimerisation and phosphoacceptor" evidence="10">
    <location>
        <begin position="208"/>
        <end position="272"/>
    </location>
</feature>
<dbReference type="PANTHER" id="PTHR24421">
    <property type="entry name" value="NITRATE/NITRITE SENSOR PROTEIN NARX-RELATED"/>
    <property type="match status" value="1"/>
</dbReference>
<keyword evidence="9" id="KW-0472">Membrane</keyword>
<sequence length="408" mass="42096">MRGWPNGRAGVGVIVRRALFLLLGGLAAVPYAVLVLWAVSVWVSPAARTGRDAVVVITVVALALLCLPAFLQVTRDLERTAARALLDVTLPDLRGAADVLRGAVFFAGHVLTGGLTVATVAFVLPVLVTAIVDAVSGGGAVAAFASALFPGFDTAAATGAVVIVSGLVVAGSIAGGLLAPWCADVLLGPTPEERARQAAEREAVLARRTDLARELHDTIGHALTVTSLQATAAARILDTDPEAARAALGEIERIGRRAAGDLDYALGVLRSGEQAAARAPAPTLAALGDLTGDARAAGLDLDLVVSGDLAELPDSLSRELYRVAQEGLTNALRHGSGRTARLEVRVDAHARLELSNPVAPEAPPPRAGRGLTGIRERLAVLQGEVRIESGDGLWRLVATAPLRTGSRR</sequence>
<dbReference type="GO" id="GO:0046983">
    <property type="term" value="F:protein dimerization activity"/>
    <property type="evidence" value="ECO:0007669"/>
    <property type="project" value="InterPro"/>
</dbReference>
<feature type="transmembrane region" description="Helical" evidence="9">
    <location>
        <begin position="103"/>
        <end position="124"/>
    </location>
</feature>
<evidence type="ECO:0000256" key="9">
    <source>
        <dbReference type="SAM" id="Phobius"/>
    </source>
</evidence>
<proteinExistence type="predicted"/>
<evidence type="ECO:0000313" key="11">
    <source>
        <dbReference type="EMBL" id="PJJ73330.1"/>
    </source>
</evidence>
<dbReference type="RefSeq" id="WP_100365432.1">
    <property type="nucleotide sequence ID" value="NZ_PGFF01000001.1"/>
</dbReference>
<evidence type="ECO:0000256" key="2">
    <source>
        <dbReference type="ARBA" id="ARBA00012438"/>
    </source>
</evidence>
<dbReference type="EC" id="2.7.13.3" evidence="2"/>
<evidence type="ECO:0000256" key="8">
    <source>
        <dbReference type="ARBA" id="ARBA00023012"/>
    </source>
</evidence>
<evidence type="ECO:0000259" key="10">
    <source>
        <dbReference type="Pfam" id="PF07730"/>
    </source>
</evidence>
<feature type="transmembrane region" description="Helical" evidence="9">
    <location>
        <begin position="54"/>
        <end position="73"/>
    </location>
</feature>
<feature type="transmembrane region" description="Helical" evidence="9">
    <location>
        <begin position="130"/>
        <end position="149"/>
    </location>
</feature>
<comment type="catalytic activity">
    <reaction evidence="1">
        <text>ATP + protein L-histidine = ADP + protein N-phospho-L-histidine.</text>
        <dbReference type="EC" id="2.7.13.3"/>
    </reaction>
</comment>
<evidence type="ECO:0000256" key="4">
    <source>
        <dbReference type="ARBA" id="ARBA00022679"/>
    </source>
</evidence>
<comment type="caution">
    <text evidence="11">The sequence shown here is derived from an EMBL/GenBank/DDBJ whole genome shotgun (WGS) entry which is preliminary data.</text>
</comment>
<keyword evidence="3" id="KW-0597">Phosphoprotein</keyword>
<dbReference type="SUPFAM" id="SSF55874">
    <property type="entry name" value="ATPase domain of HSP90 chaperone/DNA topoisomerase II/histidine kinase"/>
    <property type="match status" value="1"/>
</dbReference>
<evidence type="ECO:0000256" key="6">
    <source>
        <dbReference type="ARBA" id="ARBA00022777"/>
    </source>
</evidence>
<reference evidence="11 12" key="1">
    <citation type="submission" date="2017-11" db="EMBL/GenBank/DDBJ databases">
        <title>Genomic Encyclopedia of Archaeal and Bacterial Type Strains, Phase II (KMG-II): From Individual Species to Whole Genera.</title>
        <authorList>
            <person name="Goeker M."/>
        </authorList>
    </citation>
    <scope>NUCLEOTIDE SEQUENCE [LARGE SCALE GENOMIC DNA]</scope>
    <source>
        <strain evidence="11 12">DSM 27393</strain>
    </source>
</reference>
<dbReference type="InterPro" id="IPR036890">
    <property type="entry name" value="HATPase_C_sf"/>
</dbReference>
<keyword evidence="8" id="KW-0902">Two-component regulatory system</keyword>
<keyword evidence="5" id="KW-0547">Nucleotide-binding</keyword>
<dbReference type="Gene3D" id="3.30.565.10">
    <property type="entry name" value="Histidine kinase-like ATPase, C-terminal domain"/>
    <property type="match status" value="1"/>
</dbReference>
<accession>A0A2M9CN58</accession>
<keyword evidence="9" id="KW-0812">Transmembrane</keyword>